<evidence type="ECO:0000259" key="1">
    <source>
        <dbReference type="Pfam" id="PF06568"/>
    </source>
</evidence>
<proteinExistence type="predicted"/>
<gene>
    <name evidence="2" type="ORF">P775_20835</name>
</gene>
<protein>
    <recommendedName>
        <fullName evidence="1">YjiS-like domain-containing protein</fullName>
    </recommendedName>
</protein>
<dbReference type="EMBL" id="AWWI01000131">
    <property type="protein sequence ID" value="PIL18207.1"/>
    <property type="molecule type" value="Genomic_DNA"/>
</dbReference>
<accession>A0A2G8R9I9</accession>
<dbReference type="InterPro" id="IPR009506">
    <property type="entry name" value="YjiS-like"/>
</dbReference>
<organism evidence="2 3">
    <name type="scientific">Puniceibacterium antarcticum</name>
    <dbReference type="NCBI Taxonomy" id="1206336"/>
    <lineage>
        <taxon>Bacteria</taxon>
        <taxon>Pseudomonadati</taxon>
        <taxon>Pseudomonadota</taxon>
        <taxon>Alphaproteobacteria</taxon>
        <taxon>Rhodobacterales</taxon>
        <taxon>Paracoccaceae</taxon>
        <taxon>Puniceibacterium</taxon>
    </lineage>
</organism>
<evidence type="ECO:0000313" key="3">
    <source>
        <dbReference type="Proteomes" id="UP000231259"/>
    </source>
</evidence>
<dbReference type="Proteomes" id="UP000231259">
    <property type="component" value="Unassembled WGS sequence"/>
</dbReference>
<feature type="domain" description="YjiS-like" evidence="1">
    <location>
        <begin position="27"/>
        <end position="62"/>
    </location>
</feature>
<comment type="caution">
    <text evidence="2">The sequence shown here is derived from an EMBL/GenBank/DDBJ whole genome shotgun (WGS) entry which is preliminary data.</text>
</comment>
<dbReference type="OrthoDB" id="8244198at2"/>
<dbReference type="Pfam" id="PF06568">
    <property type="entry name" value="YjiS-like"/>
    <property type="match status" value="1"/>
</dbReference>
<dbReference type="AlphaFoldDB" id="A0A2G8R9I9"/>
<reference evidence="2 3" key="1">
    <citation type="submission" date="2013-09" db="EMBL/GenBank/DDBJ databases">
        <title>Genome sequencing of Phaeobacter antarcticus sp. nov. SM1211.</title>
        <authorList>
            <person name="Zhang X.-Y."/>
            <person name="Liu C."/>
            <person name="Chen X.-L."/>
            <person name="Xie B.-B."/>
            <person name="Qin Q.-L."/>
            <person name="Rong J.-C."/>
            <person name="Zhang Y.-Z."/>
        </authorList>
    </citation>
    <scope>NUCLEOTIDE SEQUENCE [LARGE SCALE GENOMIC DNA]</scope>
    <source>
        <strain evidence="2 3">SM1211</strain>
    </source>
</reference>
<name>A0A2G8R9I9_9RHOB</name>
<sequence length="72" mass="7985">MAYATNINTASQGAAASRFSAVLNTLRTGMAKRKLYRNTLNELQSLNDRELADLGLHRSMLRRIAYEAANQA</sequence>
<evidence type="ECO:0000313" key="2">
    <source>
        <dbReference type="EMBL" id="PIL18207.1"/>
    </source>
</evidence>
<keyword evidence="3" id="KW-1185">Reference proteome</keyword>
<dbReference type="RefSeq" id="WP_099912637.1">
    <property type="nucleotide sequence ID" value="NZ_AWWI01000131.1"/>
</dbReference>